<sequence>MKTIFKFIIASFVSFFMMIGALGTSGYRSVFLIGLAFVVWIIFIKSVSTSPNRTRVNKRDFDEFMRFKKRGY</sequence>
<keyword evidence="1" id="KW-0812">Transmembrane</keyword>
<gene>
    <name evidence="2" type="ORF">D7004_14630</name>
</gene>
<keyword evidence="1" id="KW-1133">Transmembrane helix</keyword>
<dbReference type="Proteomes" id="UP000274046">
    <property type="component" value="Unassembled WGS sequence"/>
</dbReference>
<evidence type="ECO:0000313" key="3">
    <source>
        <dbReference type="Proteomes" id="UP000274046"/>
    </source>
</evidence>
<comment type="caution">
    <text evidence="2">The sequence shown here is derived from an EMBL/GenBank/DDBJ whole genome shotgun (WGS) entry which is preliminary data.</text>
</comment>
<protein>
    <submittedName>
        <fullName evidence="2">Uncharacterized protein</fullName>
    </submittedName>
</protein>
<accession>A0A3N0BR20</accession>
<evidence type="ECO:0000256" key="1">
    <source>
        <dbReference type="SAM" id="Phobius"/>
    </source>
</evidence>
<feature type="transmembrane region" description="Helical" evidence="1">
    <location>
        <begin position="7"/>
        <end position="24"/>
    </location>
</feature>
<keyword evidence="3" id="KW-1185">Reference proteome</keyword>
<evidence type="ECO:0000313" key="2">
    <source>
        <dbReference type="EMBL" id="RNL51457.1"/>
    </source>
</evidence>
<organism evidence="2 3">
    <name type="scientific">Pedobacter jejuensis</name>
    <dbReference type="NCBI Taxonomy" id="1268550"/>
    <lineage>
        <taxon>Bacteria</taxon>
        <taxon>Pseudomonadati</taxon>
        <taxon>Bacteroidota</taxon>
        <taxon>Sphingobacteriia</taxon>
        <taxon>Sphingobacteriales</taxon>
        <taxon>Sphingobacteriaceae</taxon>
        <taxon>Pedobacter</taxon>
    </lineage>
</organism>
<dbReference type="EMBL" id="RBEE01000041">
    <property type="protein sequence ID" value="RNL51457.1"/>
    <property type="molecule type" value="Genomic_DNA"/>
</dbReference>
<dbReference type="AlphaFoldDB" id="A0A3N0BR20"/>
<name>A0A3N0BR20_9SPHI</name>
<feature type="transmembrane region" description="Helical" evidence="1">
    <location>
        <begin position="30"/>
        <end position="48"/>
    </location>
</feature>
<keyword evidence="1" id="KW-0472">Membrane</keyword>
<proteinExistence type="predicted"/>
<reference evidence="2 3" key="1">
    <citation type="submission" date="2018-10" db="EMBL/GenBank/DDBJ databases">
        <title>Genome sequencing of Pedobacter jejuensis TNB23.</title>
        <authorList>
            <person name="Cho Y.-J."/>
            <person name="Cho A."/>
            <person name="Kim O.-S."/>
        </authorList>
    </citation>
    <scope>NUCLEOTIDE SEQUENCE [LARGE SCALE GENOMIC DNA]</scope>
    <source>
        <strain evidence="2 3">TNB23</strain>
    </source>
</reference>